<feature type="region of interest" description="Disordered" evidence="1">
    <location>
        <begin position="68"/>
        <end position="88"/>
    </location>
</feature>
<feature type="compositionally biased region" description="Polar residues" evidence="1">
    <location>
        <begin position="118"/>
        <end position="129"/>
    </location>
</feature>
<protein>
    <submittedName>
        <fullName evidence="2">Uncharacterized protein</fullName>
    </submittedName>
</protein>
<proteinExistence type="predicted"/>
<dbReference type="AlphaFoldDB" id="A0A8H7XUW3"/>
<feature type="compositionally biased region" description="Low complexity" evidence="1">
    <location>
        <begin position="68"/>
        <end position="80"/>
    </location>
</feature>
<gene>
    <name evidence="2" type="ORF">JR316_009531</name>
</gene>
<accession>A0A8H7XUW3</accession>
<feature type="region of interest" description="Disordered" evidence="1">
    <location>
        <begin position="118"/>
        <end position="139"/>
    </location>
</feature>
<sequence length="246" mass="26638">MIYILHLKKVLVAFKPEYFIWKELTRGIKAACGNIAKPRTATNVTKHGNRLYKSKAIAEDSNEVEFISSTLSEPELTSSQEEQDESMAVDDNPATAAAAINAANDVITHVTTTSAITKETTGPASSTCASGGPKGKYARKPIPNGPKAFCLNKKHPKVILLEYTSVPGMDTNSTAYLKAARYVNNPHKRARTEQPNAKEGSLPIDEPATTSVLSIVAGYLDQPVANPFLEIQDSEAIKQLVILIRS</sequence>
<name>A0A8H7XUW3_PSICU</name>
<evidence type="ECO:0000313" key="2">
    <source>
        <dbReference type="EMBL" id="KAG5165944.1"/>
    </source>
</evidence>
<reference evidence="2" key="1">
    <citation type="submission" date="2021-02" db="EMBL/GenBank/DDBJ databases">
        <title>Psilocybe cubensis genome.</title>
        <authorList>
            <person name="Mckernan K.J."/>
            <person name="Crawford S."/>
            <person name="Trippe A."/>
            <person name="Kane L.T."/>
            <person name="Mclaughlin S."/>
        </authorList>
    </citation>
    <scope>NUCLEOTIDE SEQUENCE [LARGE SCALE GENOMIC DNA]</scope>
    <source>
        <strain evidence="2">MGC-MH-2018</strain>
    </source>
</reference>
<organism evidence="2">
    <name type="scientific">Psilocybe cubensis</name>
    <name type="common">Psychedelic mushroom</name>
    <name type="synonym">Stropharia cubensis</name>
    <dbReference type="NCBI Taxonomy" id="181762"/>
    <lineage>
        <taxon>Eukaryota</taxon>
        <taxon>Fungi</taxon>
        <taxon>Dikarya</taxon>
        <taxon>Basidiomycota</taxon>
        <taxon>Agaricomycotina</taxon>
        <taxon>Agaricomycetes</taxon>
        <taxon>Agaricomycetidae</taxon>
        <taxon>Agaricales</taxon>
        <taxon>Agaricineae</taxon>
        <taxon>Strophariaceae</taxon>
        <taxon>Psilocybe</taxon>
    </lineage>
</organism>
<comment type="caution">
    <text evidence="2">The sequence shown here is derived from an EMBL/GenBank/DDBJ whole genome shotgun (WGS) entry which is preliminary data.</text>
</comment>
<evidence type="ECO:0000256" key="1">
    <source>
        <dbReference type="SAM" id="MobiDB-lite"/>
    </source>
</evidence>
<dbReference type="EMBL" id="JAFIQS010000009">
    <property type="protein sequence ID" value="KAG5165944.1"/>
    <property type="molecule type" value="Genomic_DNA"/>
</dbReference>